<feature type="region of interest" description="Disordered" evidence="2">
    <location>
        <begin position="119"/>
        <end position="158"/>
    </location>
</feature>
<evidence type="ECO:0000313" key="4">
    <source>
        <dbReference type="EMBL" id="KAJ1720993.1"/>
    </source>
</evidence>
<dbReference type="GO" id="GO:0043424">
    <property type="term" value="F:protein histidine kinase binding"/>
    <property type="evidence" value="ECO:0007669"/>
    <property type="project" value="InterPro"/>
</dbReference>
<dbReference type="PANTHER" id="PTHR28242">
    <property type="entry name" value="PHOSPHORELAY INTERMEDIATE PROTEIN YPD1"/>
    <property type="match status" value="1"/>
</dbReference>
<dbReference type="GO" id="GO:0000160">
    <property type="term" value="P:phosphorelay signal transduction system"/>
    <property type="evidence" value="ECO:0007669"/>
    <property type="project" value="InterPro"/>
</dbReference>
<dbReference type="AlphaFoldDB" id="A0A9W7XYI1"/>
<evidence type="ECO:0000259" key="3">
    <source>
        <dbReference type="PROSITE" id="PS50894"/>
    </source>
</evidence>
<dbReference type="Gene3D" id="1.20.120.160">
    <property type="entry name" value="HPT domain"/>
    <property type="match status" value="1"/>
</dbReference>
<feature type="modified residue" description="Phosphohistidine" evidence="1">
    <location>
        <position position="75"/>
    </location>
</feature>
<feature type="compositionally biased region" description="Basic and acidic residues" evidence="2">
    <location>
        <begin position="119"/>
        <end position="137"/>
    </location>
</feature>
<evidence type="ECO:0000256" key="2">
    <source>
        <dbReference type="SAM" id="MobiDB-lite"/>
    </source>
</evidence>
<proteinExistence type="predicted"/>
<dbReference type="SUPFAM" id="SSF47226">
    <property type="entry name" value="Histidine-containing phosphotransfer domain, HPT domain"/>
    <property type="match status" value="1"/>
</dbReference>
<organism evidence="4 5">
    <name type="scientific">Coemansia erecta</name>
    <dbReference type="NCBI Taxonomy" id="147472"/>
    <lineage>
        <taxon>Eukaryota</taxon>
        <taxon>Fungi</taxon>
        <taxon>Fungi incertae sedis</taxon>
        <taxon>Zoopagomycota</taxon>
        <taxon>Kickxellomycotina</taxon>
        <taxon>Kickxellomycetes</taxon>
        <taxon>Kickxellales</taxon>
        <taxon>Kickxellaceae</taxon>
        <taxon>Coemansia</taxon>
    </lineage>
</organism>
<reference evidence="4" key="1">
    <citation type="submission" date="2022-07" db="EMBL/GenBank/DDBJ databases">
        <title>Phylogenomic reconstructions and comparative analyses of Kickxellomycotina fungi.</title>
        <authorList>
            <person name="Reynolds N.K."/>
            <person name="Stajich J.E."/>
            <person name="Barry K."/>
            <person name="Grigoriev I.V."/>
            <person name="Crous P."/>
            <person name="Smith M.E."/>
        </authorList>
    </citation>
    <scope>NUCLEOTIDE SEQUENCE</scope>
    <source>
        <strain evidence="4">NBRC 32514</strain>
    </source>
</reference>
<sequence>MADNSIEHDDDLLDNDILDLEAFNQLLSMDDEGDDDHGFSKDIVDNYFEQARVTFADMDKAFAAKDLTKLSTLGHFLKGSSATIGVKKVQECCKRIQYLGKLMNPDGVGQLALDKGLKSSLDKDSKPTLSKDAKSSSDSKQAASSEKGGDTAPREMQDLVSQRALNLIAVELKTGKEEYKKAEEFLRFFYEADMDDDDDDEDDDADDDKD</sequence>
<comment type="caution">
    <text evidence="4">The sequence shown here is derived from an EMBL/GenBank/DDBJ whole genome shotgun (WGS) entry which is preliminary data.</text>
</comment>
<gene>
    <name evidence="4" type="primary">YPD1</name>
    <name evidence="4" type="ORF">LPJ53_004426</name>
</gene>
<evidence type="ECO:0000313" key="5">
    <source>
        <dbReference type="Proteomes" id="UP001149813"/>
    </source>
</evidence>
<name>A0A9W7XYI1_9FUNG</name>
<dbReference type="GO" id="GO:0005737">
    <property type="term" value="C:cytoplasm"/>
    <property type="evidence" value="ECO:0007669"/>
    <property type="project" value="TreeGrafter"/>
</dbReference>
<accession>A0A9W7XYI1</accession>
<keyword evidence="5" id="KW-1185">Reference proteome</keyword>
<evidence type="ECO:0000256" key="1">
    <source>
        <dbReference type="PROSITE-ProRule" id="PRU00110"/>
    </source>
</evidence>
<feature type="compositionally biased region" description="Basic and acidic residues" evidence="2">
    <location>
        <begin position="147"/>
        <end position="157"/>
    </location>
</feature>
<keyword evidence="1" id="KW-0597">Phosphoprotein</keyword>
<dbReference type="GO" id="GO:0009927">
    <property type="term" value="F:histidine phosphotransfer kinase activity"/>
    <property type="evidence" value="ECO:0007669"/>
    <property type="project" value="InterPro"/>
</dbReference>
<dbReference type="InterPro" id="IPR008207">
    <property type="entry name" value="Sig_transdc_His_kin_Hpt_dom"/>
</dbReference>
<dbReference type="EMBL" id="JANBOJ010000207">
    <property type="protein sequence ID" value="KAJ1720993.1"/>
    <property type="molecule type" value="Genomic_DNA"/>
</dbReference>
<dbReference type="PROSITE" id="PS50894">
    <property type="entry name" value="HPT"/>
    <property type="match status" value="1"/>
</dbReference>
<protein>
    <submittedName>
        <fullName evidence="4">Phosphorelay intermediate protein</fullName>
    </submittedName>
</protein>
<dbReference type="InterPro" id="IPR045871">
    <property type="entry name" value="AHP1-5/YPD1"/>
</dbReference>
<dbReference type="Proteomes" id="UP001149813">
    <property type="component" value="Unassembled WGS sequence"/>
</dbReference>
<dbReference type="CDD" id="cd00088">
    <property type="entry name" value="HPT"/>
    <property type="match status" value="1"/>
</dbReference>
<dbReference type="OrthoDB" id="1673781at2759"/>
<dbReference type="GO" id="GO:0005634">
    <property type="term" value="C:nucleus"/>
    <property type="evidence" value="ECO:0007669"/>
    <property type="project" value="TreeGrafter"/>
</dbReference>
<dbReference type="Pfam" id="PF01627">
    <property type="entry name" value="Hpt"/>
    <property type="match status" value="1"/>
</dbReference>
<dbReference type="PANTHER" id="PTHR28242:SF52">
    <property type="entry name" value="PHOSPHORELAY INTERMEDIATE PROTEIN YPD1"/>
    <property type="match status" value="1"/>
</dbReference>
<feature type="domain" description="HPt" evidence="3">
    <location>
        <begin position="36"/>
        <end position="143"/>
    </location>
</feature>
<dbReference type="InterPro" id="IPR036641">
    <property type="entry name" value="HPT_dom_sf"/>
</dbReference>